<organism evidence="6 7">
    <name type="scientific">Nyssa sinensis</name>
    <dbReference type="NCBI Taxonomy" id="561372"/>
    <lineage>
        <taxon>Eukaryota</taxon>
        <taxon>Viridiplantae</taxon>
        <taxon>Streptophyta</taxon>
        <taxon>Embryophyta</taxon>
        <taxon>Tracheophyta</taxon>
        <taxon>Spermatophyta</taxon>
        <taxon>Magnoliopsida</taxon>
        <taxon>eudicotyledons</taxon>
        <taxon>Gunneridae</taxon>
        <taxon>Pentapetalae</taxon>
        <taxon>asterids</taxon>
        <taxon>Cornales</taxon>
        <taxon>Nyssaceae</taxon>
        <taxon>Nyssa</taxon>
    </lineage>
</organism>
<protein>
    <recommendedName>
        <fullName evidence="5">Kinesin motor domain-containing protein</fullName>
    </recommendedName>
</protein>
<evidence type="ECO:0000256" key="4">
    <source>
        <dbReference type="SAM" id="MobiDB-lite"/>
    </source>
</evidence>
<keyword evidence="2" id="KW-0067">ATP-binding</keyword>
<feature type="domain" description="Kinesin motor" evidence="5">
    <location>
        <begin position="1"/>
        <end position="314"/>
    </location>
</feature>
<name>A0A5J5C6Y1_9ASTE</name>
<dbReference type="PROSITE" id="PS50067">
    <property type="entry name" value="KINESIN_MOTOR_2"/>
    <property type="match status" value="1"/>
</dbReference>
<proteinExistence type="inferred from homology"/>
<dbReference type="SMART" id="SM00129">
    <property type="entry name" value="KISc"/>
    <property type="match status" value="1"/>
</dbReference>
<dbReference type="OrthoDB" id="3176171at2759"/>
<feature type="region of interest" description="Disordered" evidence="4">
    <location>
        <begin position="500"/>
        <end position="522"/>
    </location>
</feature>
<dbReference type="Pfam" id="PF00225">
    <property type="entry name" value="Kinesin"/>
    <property type="match status" value="1"/>
</dbReference>
<keyword evidence="2" id="KW-0547">Nucleotide-binding</keyword>
<dbReference type="Proteomes" id="UP000325577">
    <property type="component" value="Linkage Group LG0"/>
</dbReference>
<dbReference type="SUPFAM" id="SSF52540">
    <property type="entry name" value="P-loop containing nucleoside triphosphate hydrolases"/>
    <property type="match status" value="1"/>
</dbReference>
<evidence type="ECO:0000256" key="2">
    <source>
        <dbReference type="PROSITE-ProRule" id="PRU00283"/>
    </source>
</evidence>
<keyword evidence="1 2" id="KW-0505">Motor protein</keyword>
<dbReference type="InterPro" id="IPR027640">
    <property type="entry name" value="Kinesin-like_fam"/>
</dbReference>
<evidence type="ECO:0000256" key="1">
    <source>
        <dbReference type="ARBA" id="ARBA00023175"/>
    </source>
</evidence>
<keyword evidence="7" id="KW-1185">Reference proteome</keyword>
<evidence type="ECO:0000313" key="6">
    <source>
        <dbReference type="EMBL" id="KAA8550939.1"/>
    </source>
</evidence>
<dbReference type="AlphaFoldDB" id="A0A5J5C6Y1"/>
<dbReference type="Gene3D" id="3.40.850.10">
    <property type="entry name" value="Kinesin motor domain"/>
    <property type="match status" value="1"/>
</dbReference>
<evidence type="ECO:0000313" key="7">
    <source>
        <dbReference type="Proteomes" id="UP000325577"/>
    </source>
</evidence>
<dbReference type="GO" id="GO:0003777">
    <property type="term" value="F:microtubule motor activity"/>
    <property type="evidence" value="ECO:0007669"/>
    <property type="project" value="InterPro"/>
</dbReference>
<dbReference type="PRINTS" id="PR00380">
    <property type="entry name" value="KINESINHEAVY"/>
</dbReference>
<feature type="coiled-coil region" evidence="3">
    <location>
        <begin position="325"/>
        <end position="366"/>
    </location>
</feature>
<comment type="similarity">
    <text evidence="2">Belongs to the TRAFAC class myosin-kinesin ATPase superfamily. Kinesin family.</text>
</comment>
<dbReference type="PANTHER" id="PTHR47972">
    <property type="entry name" value="KINESIN-LIKE PROTEIN KLP-3"/>
    <property type="match status" value="1"/>
</dbReference>
<dbReference type="InterPro" id="IPR036961">
    <property type="entry name" value="Kinesin_motor_dom_sf"/>
</dbReference>
<evidence type="ECO:0000259" key="5">
    <source>
        <dbReference type="PROSITE" id="PS50067"/>
    </source>
</evidence>
<feature type="region of interest" description="Disordered" evidence="4">
    <location>
        <begin position="653"/>
        <end position="680"/>
    </location>
</feature>
<dbReference type="GO" id="GO:0008017">
    <property type="term" value="F:microtubule binding"/>
    <property type="evidence" value="ECO:0007669"/>
    <property type="project" value="InterPro"/>
</dbReference>
<feature type="binding site" evidence="2">
    <location>
        <begin position="69"/>
        <end position="76"/>
    </location>
    <ligand>
        <name>ATP</name>
        <dbReference type="ChEBI" id="CHEBI:30616"/>
    </ligand>
</feature>
<reference evidence="6 7" key="1">
    <citation type="submission" date="2019-09" db="EMBL/GenBank/DDBJ databases">
        <title>A chromosome-level genome assembly of the Chinese tupelo Nyssa sinensis.</title>
        <authorList>
            <person name="Yang X."/>
            <person name="Kang M."/>
            <person name="Yang Y."/>
            <person name="Xiong H."/>
            <person name="Wang M."/>
            <person name="Zhang Z."/>
            <person name="Wang Z."/>
            <person name="Wu H."/>
            <person name="Ma T."/>
            <person name="Liu J."/>
            <person name="Xi Z."/>
        </authorList>
    </citation>
    <scope>NUCLEOTIDE SEQUENCE [LARGE SCALE GENOMIC DNA]</scope>
    <source>
        <strain evidence="6">J267</strain>
        <tissue evidence="6">Leaf</tissue>
    </source>
</reference>
<dbReference type="GO" id="GO:0005524">
    <property type="term" value="F:ATP binding"/>
    <property type="evidence" value="ECO:0007669"/>
    <property type="project" value="UniProtKB-UniRule"/>
</dbReference>
<dbReference type="InterPro" id="IPR027417">
    <property type="entry name" value="P-loop_NTPase"/>
</dbReference>
<gene>
    <name evidence="6" type="ORF">F0562_002623</name>
</gene>
<dbReference type="PANTHER" id="PTHR47972:SF23">
    <property type="entry name" value="KINESIN MOTOR DOMAIN-CONTAINING PROTEIN"/>
    <property type="match status" value="1"/>
</dbReference>
<dbReference type="GO" id="GO:0015630">
    <property type="term" value="C:microtubule cytoskeleton"/>
    <property type="evidence" value="ECO:0007669"/>
    <property type="project" value="TreeGrafter"/>
</dbReference>
<sequence length="838" mass="93974">MGENFGRPRPVVALDSSGVLLKFAENRSKIYSFDRVFHPGSSQDEIFLEVEPVIKSALDGYNACIFAYGQTGTGKTFTMEGTPDCPGVVPRTIEAVFKQASDSNHTFLLGFSMLEIYLGHLKDLLVPHPHPAKPTDPMSPCLSIQTGPQGEIEIENLVTIQVNDFQQAIRLYRLGCRFRSTASTNSNKSSSRSHCMIRISMTCLDAAERRRVTNKMWMVDLGGSERVLKTKAWGRRLEEGKAINLSLSALGDVINALQRKRHHIPYRNSKLTQVLKDSLGEDSKTLMLVHASPQEEDLCETLCSLNFATRVRSIHLGHEESTEARVKKEVAMTNLQQTMKQIEDERYEVRREIKKLNDKLENLTRIAPSSSEQQGVSHPFIEVPQSNTEAVKKIGNVTATPLPRFMRATICSRQKSGIDHQTSEEKDPVPARRRKPSSHRAESVTFPIKNMSGYNSESSISRTSCLVGLKYSADNETEYSQDISECDIKMIVFPERDKSLRSSSHQSGHISHREGYGNRNTNKFNSPKFLKINNWLHLHKDASNASTCQSKQVIAIPTPKNKNMGNRQWVADNLHDEKRHDYESAKRKIKYDRIKELADVGVAGWFISERATDTTPTVSNDFVNENSISPFSTSESIIMTQVQGPVYDLSIKDNKRTSTPPDTRCSRLNHQKKDDNGANKRPMQVITCEAQCSEAFMLNNSWGCSFSSSDVTNSIVGPIEDFRVSISRSELKSKCQEGPIKMGKTSEDEDLHVSAQHSGAGITPRLYKLRSQRGLLMDKANQKEDLPMPFIEFLGNAQNKGICDLLKEKIQILCTSALLGLGAQSLDFGHDFFYALML</sequence>
<feature type="compositionally biased region" description="Basic and acidic residues" evidence="4">
    <location>
        <begin position="416"/>
        <end position="430"/>
    </location>
</feature>
<evidence type="ECO:0000256" key="3">
    <source>
        <dbReference type="SAM" id="Coils"/>
    </source>
</evidence>
<dbReference type="InterPro" id="IPR001752">
    <property type="entry name" value="Kinesin_motor_dom"/>
</dbReference>
<dbReference type="EMBL" id="CM018031">
    <property type="protein sequence ID" value="KAA8550939.1"/>
    <property type="molecule type" value="Genomic_DNA"/>
</dbReference>
<keyword evidence="3" id="KW-0175">Coiled coil</keyword>
<feature type="region of interest" description="Disordered" evidence="4">
    <location>
        <begin position="414"/>
        <end position="443"/>
    </location>
</feature>
<accession>A0A5J5C6Y1</accession>
<dbReference type="GO" id="GO:0007018">
    <property type="term" value="P:microtubule-based movement"/>
    <property type="evidence" value="ECO:0007669"/>
    <property type="project" value="InterPro"/>
</dbReference>